<dbReference type="SUPFAM" id="SSF53335">
    <property type="entry name" value="S-adenosyl-L-methionine-dependent methyltransferases"/>
    <property type="match status" value="1"/>
</dbReference>
<dbReference type="Proteomes" id="UP000316855">
    <property type="component" value="Chromosome"/>
</dbReference>
<gene>
    <name evidence="2" type="ORF">Pan161_32980</name>
</gene>
<evidence type="ECO:0000259" key="1">
    <source>
        <dbReference type="Pfam" id="PF03407"/>
    </source>
</evidence>
<dbReference type="EMBL" id="CP036343">
    <property type="protein sequence ID" value="QDT91636.1"/>
    <property type="molecule type" value="Genomic_DNA"/>
</dbReference>
<dbReference type="InterPro" id="IPR029063">
    <property type="entry name" value="SAM-dependent_MTases_sf"/>
</dbReference>
<protein>
    <submittedName>
        <fullName evidence="2">Nucleotide-diphospho-sugar transferase</fullName>
    </submittedName>
</protein>
<organism evidence="2 3">
    <name type="scientific">Gimesia algae</name>
    <dbReference type="NCBI Taxonomy" id="2527971"/>
    <lineage>
        <taxon>Bacteria</taxon>
        <taxon>Pseudomonadati</taxon>
        <taxon>Planctomycetota</taxon>
        <taxon>Planctomycetia</taxon>
        <taxon>Planctomycetales</taxon>
        <taxon>Planctomycetaceae</taxon>
        <taxon>Gimesia</taxon>
    </lineage>
</organism>
<keyword evidence="3" id="KW-1185">Reference proteome</keyword>
<dbReference type="SUPFAM" id="SSF53448">
    <property type="entry name" value="Nucleotide-diphospho-sugar transferases"/>
    <property type="match status" value="1"/>
</dbReference>
<dbReference type="GO" id="GO:0016740">
    <property type="term" value="F:transferase activity"/>
    <property type="evidence" value="ECO:0007669"/>
    <property type="project" value="UniProtKB-KW"/>
</dbReference>
<dbReference type="InterPro" id="IPR005069">
    <property type="entry name" value="Nucl-diP-sugar_transferase"/>
</dbReference>
<dbReference type="Gene3D" id="3.40.50.150">
    <property type="entry name" value="Vaccinia Virus protein VP39"/>
    <property type="match status" value="1"/>
</dbReference>
<proteinExistence type="predicted"/>
<dbReference type="OrthoDB" id="460413at2"/>
<accession>A0A517VF71</accession>
<dbReference type="Gene3D" id="3.90.550.10">
    <property type="entry name" value="Spore Coat Polysaccharide Biosynthesis Protein SpsA, Chain A"/>
    <property type="match status" value="1"/>
</dbReference>
<dbReference type="AlphaFoldDB" id="A0A517VF71"/>
<keyword evidence="2" id="KW-0808">Transferase</keyword>
<evidence type="ECO:0000313" key="3">
    <source>
        <dbReference type="Proteomes" id="UP000316855"/>
    </source>
</evidence>
<name>A0A517VF71_9PLAN</name>
<sequence length="400" mass="45645">MRIKNLLVISACDSRMGSWGKLWIDQIQKFDVDWKIYDLGGFGRGEPFEFNAHELTNKDATSQFSTFKPHLILQAIRRFKRPVLWLDADAFIVHHLHDLLARVDIAVTVNRPEEWKQHEWSGHNNQGVVDAGVFFVNPTPASDQFIARWAALSHERNAQAALNHLFKDLTNRNTVGNFSGASVRLLSTEIYNSHYFTEKSVMQKSKIIHFKGNKSKVLDPAVYGIGKGAIASDDASDCKLRVGQRGKGKNGWLHLDSHPSADIVAEIPPLPDSVTNRKWQTIEGIHVWEHFHKWEAEKLARSFNDVLATNGKLILECPNLEIACRSFLGGYKDSDRYHMHVIYGDPQHEDAAYVHRWGYTPESLKQQLIEYGGFHANDVSIESAQFHVRDRDFRVVAKKR</sequence>
<evidence type="ECO:0000313" key="2">
    <source>
        <dbReference type="EMBL" id="QDT91636.1"/>
    </source>
</evidence>
<dbReference type="KEGG" id="gax:Pan161_32980"/>
<feature type="domain" description="Nucleotide-diphospho-sugar transferase" evidence="1">
    <location>
        <begin position="55"/>
        <end position="212"/>
    </location>
</feature>
<dbReference type="RefSeq" id="WP_145228582.1">
    <property type="nucleotide sequence ID" value="NZ_CP036343.1"/>
</dbReference>
<dbReference type="Pfam" id="PF03407">
    <property type="entry name" value="Nucleotid_trans"/>
    <property type="match status" value="1"/>
</dbReference>
<reference evidence="2 3" key="1">
    <citation type="submission" date="2019-02" db="EMBL/GenBank/DDBJ databases">
        <title>Deep-cultivation of Planctomycetes and their phenomic and genomic characterization uncovers novel biology.</title>
        <authorList>
            <person name="Wiegand S."/>
            <person name="Jogler M."/>
            <person name="Boedeker C."/>
            <person name="Pinto D."/>
            <person name="Vollmers J."/>
            <person name="Rivas-Marin E."/>
            <person name="Kohn T."/>
            <person name="Peeters S.H."/>
            <person name="Heuer A."/>
            <person name="Rast P."/>
            <person name="Oberbeckmann S."/>
            <person name="Bunk B."/>
            <person name="Jeske O."/>
            <person name="Meyerdierks A."/>
            <person name="Storesund J.E."/>
            <person name="Kallscheuer N."/>
            <person name="Luecker S."/>
            <person name="Lage O.M."/>
            <person name="Pohl T."/>
            <person name="Merkel B.J."/>
            <person name="Hornburger P."/>
            <person name="Mueller R.-W."/>
            <person name="Bruemmer F."/>
            <person name="Labrenz M."/>
            <person name="Spormann A.M."/>
            <person name="Op den Camp H."/>
            <person name="Overmann J."/>
            <person name="Amann R."/>
            <person name="Jetten M.S.M."/>
            <person name="Mascher T."/>
            <person name="Medema M.H."/>
            <person name="Devos D.P."/>
            <person name="Kaster A.-K."/>
            <person name="Ovreas L."/>
            <person name="Rohde M."/>
            <person name="Galperin M.Y."/>
            <person name="Jogler C."/>
        </authorList>
    </citation>
    <scope>NUCLEOTIDE SEQUENCE [LARGE SCALE GENOMIC DNA]</scope>
    <source>
        <strain evidence="2 3">Pan161</strain>
    </source>
</reference>
<dbReference type="InterPro" id="IPR029044">
    <property type="entry name" value="Nucleotide-diphossugar_trans"/>
</dbReference>